<evidence type="ECO:0000313" key="3">
    <source>
        <dbReference type="Proteomes" id="UP000198287"/>
    </source>
</evidence>
<dbReference type="Pfam" id="PF04970">
    <property type="entry name" value="LRAT"/>
    <property type="match status" value="1"/>
</dbReference>
<accession>A0A226D753</accession>
<sequence length="169" mass="19987">MGASSSKNTSSPTDEITKPTDWATLDEHCWNFAQFDLLETDGGWSGNHWLMYLGEGWVVHVTFCANYMSGIVRIQRVNNAIKRETKIRVNNHQKEANTNGYKMRPEAEIWHVIRQEFQNRDPTLWKIREMQRFVRFDLKNANCEHYATKWRYGTGFSLQVGYEERFPYN</sequence>
<evidence type="ECO:0000313" key="2">
    <source>
        <dbReference type="EMBL" id="OXA41039.1"/>
    </source>
</evidence>
<reference evidence="2 3" key="1">
    <citation type="submission" date="2015-12" db="EMBL/GenBank/DDBJ databases">
        <title>The genome of Folsomia candida.</title>
        <authorList>
            <person name="Faddeeva A."/>
            <person name="Derks M.F."/>
            <person name="Anvar Y."/>
            <person name="Smit S."/>
            <person name="Van Straalen N."/>
            <person name="Roelofs D."/>
        </authorList>
    </citation>
    <scope>NUCLEOTIDE SEQUENCE [LARGE SCALE GENOMIC DNA]</scope>
    <source>
        <strain evidence="2 3">VU population</strain>
        <tissue evidence="2">Whole body</tissue>
    </source>
</reference>
<dbReference type="AlphaFoldDB" id="A0A226D753"/>
<comment type="caution">
    <text evidence="2">The sequence shown here is derived from an EMBL/GenBank/DDBJ whole genome shotgun (WGS) entry which is preliminary data.</text>
</comment>
<name>A0A226D753_FOLCA</name>
<feature type="domain" description="LRAT" evidence="1">
    <location>
        <begin position="37"/>
        <end position="154"/>
    </location>
</feature>
<dbReference type="OrthoDB" id="6502854at2759"/>
<keyword evidence="3" id="KW-1185">Reference proteome</keyword>
<dbReference type="EMBL" id="LNIX01000031">
    <property type="protein sequence ID" value="OXA41039.1"/>
    <property type="molecule type" value="Genomic_DNA"/>
</dbReference>
<dbReference type="InterPro" id="IPR007053">
    <property type="entry name" value="LRAT_dom"/>
</dbReference>
<organism evidence="2 3">
    <name type="scientific">Folsomia candida</name>
    <name type="common">Springtail</name>
    <dbReference type="NCBI Taxonomy" id="158441"/>
    <lineage>
        <taxon>Eukaryota</taxon>
        <taxon>Metazoa</taxon>
        <taxon>Ecdysozoa</taxon>
        <taxon>Arthropoda</taxon>
        <taxon>Hexapoda</taxon>
        <taxon>Collembola</taxon>
        <taxon>Entomobryomorpha</taxon>
        <taxon>Isotomoidea</taxon>
        <taxon>Isotomidae</taxon>
        <taxon>Proisotominae</taxon>
        <taxon>Folsomia</taxon>
    </lineage>
</organism>
<dbReference type="Proteomes" id="UP000198287">
    <property type="component" value="Unassembled WGS sequence"/>
</dbReference>
<protein>
    <submittedName>
        <fullName evidence="2">Phospholipid-metabolizing enzyme A-C1</fullName>
    </submittedName>
</protein>
<dbReference type="Gene3D" id="3.90.1720.10">
    <property type="entry name" value="endopeptidase domain like (from Nostoc punctiforme)"/>
    <property type="match status" value="1"/>
</dbReference>
<gene>
    <name evidence="2" type="ORF">Fcan01_24262</name>
</gene>
<evidence type="ECO:0000259" key="1">
    <source>
        <dbReference type="Pfam" id="PF04970"/>
    </source>
</evidence>
<proteinExistence type="predicted"/>